<dbReference type="EMBL" id="PYAV01000005">
    <property type="protein sequence ID" value="PSL47011.1"/>
    <property type="molecule type" value="Genomic_DNA"/>
</dbReference>
<comment type="caution">
    <text evidence="4">The sequence shown here is derived from an EMBL/GenBank/DDBJ whole genome shotgun (WGS) entry which is preliminary data.</text>
</comment>
<dbReference type="AlphaFoldDB" id="A0A2P8HLE4"/>
<dbReference type="InterPro" id="IPR004682">
    <property type="entry name" value="TRAP_DctP"/>
</dbReference>
<keyword evidence="3" id="KW-0732">Signal</keyword>
<accession>A0A2P8HLE4</accession>
<name>A0A2P8HLE4_9BACI</name>
<dbReference type="PIRSF" id="PIRSF006470">
    <property type="entry name" value="DctB"/>
    <property type="match status" value="1"/>
</dbReference>
<dbReference type="PANTHER" id="PTHR33376:SF7">
    <property type="entry name" value="C4-DICARBOXYLATE-BINDING PROTEIN DCTB"/>
    <property type="match status" value="1"/>
</dbReference>
<dbReference type="OrthoDB" id="9776801at2"/>
<dbReference type="GO" id="GO:0030288">
    <property type="term" value="C:outer membrane-bounded periplasmic space"/>
    <property type="evidence" value="ECO:0007669"/>
    <property type="project" value="InterPro"/>
</dbReference>
<dbReference type="Proteomes" id="UP000242310">
    <property type="component" value="Unassembled WGS sequence"/>
</dbReference>
<evidence type="ECO:0000313" key="4">
    <source>
        <dbReference type="EMBL" id="PSL47011.1"/>
    </source>
</evidence>
<dbReference type="InterPro" id="IPR018389">
    <property type="entry name" value="DctP_fam"/>
</dbReference>
<evidence type="ECO:0000256" key="1">
    <source>
        <dbReference type="ARBA" id="ARBA00009023"/>
    </source>
</evidence>
<dbReference type="NCBIfam" id="TIGR00787">
    <property type="entry name" value="dctP"/>
    <property type="match status" value="1"/>
</dbReference>
<keyword evidence="5" id="KW-1185">Reference proteome</keyword>
<reference evidence="4 5" key="1">
    <citation type="submission" date="2018-03" db="EMBL/GenBank/DDBJ databases">
        <title>Genomic Encyclopedia of Type Strains, Phase III (KMG-III): the genomes of soil and plant-associated and newly described type strains.</title>
        <authorList>
            <person name="Whitman W."/>
        </authorList>
    </citation>
    <scope>NUCLEOTIDE SEQUENCE [LARGE SCALE GENOMIC DNA]</scope>
    <source>
        <strain evidence="4 5">CGMCC 1.07653</strain>
    </source>
</reference>
<organism evidence="4 5">
    <name type="scientific">Salsuginibacillus halophilus</name>
    <dbReference type="NCBI Taxonomy" id="517424"/>
    <lineage>
        <taxon>Bacteria</taxon>
        <taxon>Bacillati</taxon>
        <taxon>Bacillota</taxon>
        <taxon>Bacilli</taxon>
        <taxon>Bacillales</taxon>
        <taxon>Bacillaceae</taxon>
        <taxon>Salsuginibacillus</taxon>
    </lineage>
</organism>
<dbReference type="PANTHER" id="PTHR33376">
    <property type="match status" value="1"/>
</dbReference>
<dbReference type="NCBIfam" id="NF037995">
    <property type="entry name" value="TRAP_S1"/>
    <property type="match status" value="1"/>
</dbReference>
<protein>
    <submittedName>
        <fullName evidence="4">C4-dicarboxylate-binding protein DctP</fullName>
    </submittedName>
</protein>
<dbReference type="InterPro" id="IPR038404">
    <property type="entry name" value="TRAP_DctP_sf"/>
</dbReference>
<comment type="similarity">
    <text evidence="1">Belongs to the bacterial solute-binding protein 7 family.</text>
</comment>
<dbReference type="Pfam" id="PF03480">
    <property type="entry name" value="DctP"/>
    <property type="match status" value="1"/>
</dbReference>
<dbReference type="GO" id="GO:0055085">
    <property type="term" value="P:transmembrane transport"/>
    <property type="evidence" value="ECO:0007669"/>
    <property type="project" value="InterPro"/>
</dbReference>
<proteinExistence type="inferred from homology"/>
<evidence type="ECO:0000256" key="2">
    <source>
        <dbReference type="ARBA" id="ARBA00022448"/>
    </source>
</evidence>
<keyword evidence="2" id="KW-0813">Transport</keyword>
<sequence>MKNLIAIVSFVCLGIIASIYVGFGQLTPAAVDSNDRELDGLNEKYVLDFTHIVAENTPKGRAAVRFAQKVEEKTDGWVEVNVHPNGLRYEAQEEFDALQNNQVDFIAPAFSEIAVRDESWMIMDLPYAFTDYDEVSKAYEGKIGEKLFESIEARGYKPLDFWDNGFKQLTNDVHPIEDPQDMSNLSFRVMPSEVLNDTMNQLGAAPENAPFNEVYSMLNEGIVDGTENTLSNIYSKGFYTEQKYLTKSNHNYLGYAVLMNPTTWRTLPSDYQSSIQEAMDETTEWLEGYAQTMNEEMSTRVTNASIKVTRLTDSDIEKWRQELQPVYNRYRNEIGHELMFELEKMHEDELGY</sequence>
<evidence type="ECO:0000256" key="3">
    <source>
        <dbReference type="ARBA" id="ARBA00022729"/>
    </source>
</evidence>
<evidence type="ECO:0000313" key="5">
    <source>
        <dbReference type="Proteomes" id="UP000242310"/>
    </source>
</evidence>
<dbReference type="Gene3D" id="3.40.190.170">
    <property type="entry name" value="Bacterial extracellular solute-binding protein, family 7"/>
    <property type="match status" value="1"/>
</dbReference>
<dbReference type="RefSeq" id="WP_106588331.1">
    <property type="nucleotide sequence ID" value="NZ_PYAV01000005.1"/>
</dbReference>
<gene>
    <name evidence="4" type="ORF">B0H94_105166</name>
</gene>